<protein>
    <submittedName>
        <fullName evidence="1">Uncharacterized protein</fullName>
    </submittedName>
</protein>
<comment type="caution">
    <text evidence="1">The sequence shown here is derived from an EMBL/GenBank/DDBJ whole genome shotgun (WGS) entry which is preliminary data.</text>
</comment>
<name>A0ACB7S1F3_HYAAI</name>
<dbReference type="EMBL" id="CM023486">
    <property type="protein sequence ID" value="KAH6927866.1"/>
    <property type="molecule type" value="Genomic_DNA"/>
</dbReference>
<sequence>MHFFLLFSPPLAARVDVRPGARASSEADEKLSGRKRKPLVSPDRLRRGPLIAADAELTTSPGWPPSPDRTAARGGEETFGGSGAAAWHTTNHTACAQ</sequence>
<gene>
    <name evidence="1" type="ORF">HPB50_009755</name>
</gene>
<evidence type="ECO:0000313" key="1">
    <source>
        <dbReference type="EMBL" id="KAH6927866.1"/>
    </source>
</evidence>
<evidence type="ECO:0000313" key="2">
    <source>
        <dbReference type="Proteomes" id="UP000821845"/>
    </source>
</evidence>
<accession>A0ACB7S1F3</accession>
<reference evidence="1" key="1">
    <citation type="submission" date="2020-05" db="EMBL/GenBank/DDBJ databases">
        <title>Large-scale comparative analyses of tick genomes elucidate their genetic diversity and vector capacities.</title>
        <authorList>
            <person name="Jia N."/>
            <person name="Wang J."/>
            <person name="Shi W."/>
            <person name="Du L."/>
            <person name="Sun Y."/>
            <person name="Zhan W."/>
            <person name="Jiang J."/>
            <person name="Wang Q."/>
            <person name="Zhang B."/>
            <person name="Ji P."/>
            <person name="Sakyi L.B."/>
            <person name="Cui X."/>
            <person name="Yuan T."/>
            <person name="Jiang B."/>
            <person name="Yang W."/>
            <person name="Lam T.T.-Y."/>
            <person name="Chang Q."/>
            <person name="Ding S."/>
            <person name="Wang X."/>
            <person name="Zhu J."/>
            <person name="Ruan X."/>
            <person name="Zhao L."/>
            <person name="Wei J."/>
            <person name="Que T."/>
            <person name="Du C."/>
            <person name="Cheng J."/>
            <person name="Dai P."/>
            <person name="Han X."/>
            <person name="Huang E."/>
            <person name="Gao Y."/>
            <person name="Liu J."/>
            <person name="Shao H."/>
            <person name="Ye R."/>
            <person name="Li L."/>
            <person name="Wei W."/>
            <person name="Wang X."/>
            <person name="Wang C."/>
            <person name="Yang T."/>
            <person name="Huo Q."/>
            <person name="Li W."/>
            <person name="Guo W."/>
            <person name="Chen H."/>
            <person name="Zhou L."/>
            <person name="Ni X."/>
            <person name="Tian J."/>
            <person name="Zhou Y."/>
            <person name="Sheng Y."/>
            <person name="Liu T."/>
            <person name="Pan Y."/>
            <person name="Xia L."/>
            <person name="Li J."/>
            <person name="Zhao F."/>
            <person name="Cao W."/>
        </authorList>
    </citation>
    <scope>NUCLEOTIDE SEQUENCE</scope>
    <source>
        <strain evidence="1">Hyas-2018</strain>
    </source>
</reference>
<proteinExistence type="predicted"/>
<keyword evidence="2" id="KW-1185">Reference proteome</keyword>
<dbReference type="Proteomes" id="UP000821845">
    <property type="component" value="Chromosome 6"/>
</dbReference>
<organism evidence="1 2">
    <name type="scientific">Hyalomma asiaticum</name>
    <name type="common">Tick</name>
    <dbReference type="NCBI Taxonomy" id="266040"/>
    <lineage>
        <taxon>Eukaryota</taxon>
        <taxon>Metazoa</taxon>
        <taxon>Ecdysozoa</taxon>
        <taxon>Arthropoda</taxon>
        <taxon>Chelicerata</taxon>
        <taxon>Arachnida</taxon>
        <taxon>Acari</taxon>
        <taxon>Parasitiformes</taxon>
        <taxon>Ixodida</taxon>
        <taxon>Ixodoidea</taxon>
        <taxon>Ixodidae</taxon>
        <taxon>Hyalomminae</taxon>
        <taxon>Hyalomma</taxon>
    </lineage>
</organism>